<dbReference type="Proteomes" id="UP001465976">
    <property type="component" value="Unassembled WGS sequence"/>
</dbReference>
<reference evidence="2 3" key="1">
    <citation type="submission" date="2024-02" db="EMBL/GenBank/DDBJ databases">
        <title>A draft genome for the cacao thread blight pathogen Marasmius crinis-equi.</title>
        <authorList>
            <person name="Cohen S.P."/>
            <person name="Baruah I.K."/>
            <person name="Amoako-Attah I."/>
            <person name="Bukari Y."/>
            <person name="Meinhardt L.W."/>
            <person name="Bailey B.A."/>
        </authorList>
    </citation>
    <scope>NUCLEOTIDE SEQUENCE [LARGE SCALE GENOMIC DNA]</scope>
    <source>
        <strain evidence="2 3">GH-76</strain>
    </source>
</reference>
<accession>A0ABR3ESX8</accession>
<organism evidence="2 3">
    <name type="scientific">Marasmius crinis-equi</name>
    <dbReference type="NCBI Taxonomy" id="585013"/>
    <lineage>
        <taxon>Eukaryota</taxon>
        <taxon>Fungi</taxon>
        <taxon>Dikarya</taxon>
        <taxon>Basidiomycota</taxon>
        <taxon>Agaricomycotina</taxon>
        <taxon>Agaricomycetes</taxon>
        <taxon>Agaricomycetidae</taxon>
        <taxon>Agaricales</taxon>
        <taxon>Marasmiineae</taxon>
        <taxon>Marasmiaceae</taxon>
        <taxon>Marasmius</taxon>
    </lineage>
</organism>
<feature type="non-terminal residue" evidence="2">
    <location>
        <position position="1"/>
    </location>
</feature>
<feature type="region of interest" description="Disordered" evidence="1">
    <location>
        <begin position="1"/>
        <end position="63"/>
    </location>
</feature>
<protein>
    <submittedName>
        <fullName evidence="2">Uncharacterized protein</fullName>
    </submittedName>
</protein>
<dbReference type="EMBL" id="JBAHYK010002040">
    <property type="protein sequence ID" value="KAL0566015.1"/>
    <property type="molecule type" value="Genomic_DNA"/>
</dbReference>
<evidence type="ECO:0000313" key="3">
    <source>
        <dbReference type="Proteomes" id="UP001465976"/>
    </source>
</evidence>
<evidence type="ECO:0000313" key="2">
    <source>
        <dbReference type="EMBL" id="KAL0566015.1"/>
    </source>
</evidence>
<name>A0ABR3ESX8_9AGAR</name>
<sequence>SRESKHEVFFINPKPTSSGARQRQHHKPHEDLTTPDQVLAARPPSQSDKPAPRNSLPDKPSYLSAFSHPLSSAVSEAFNIRGCAPAPEDTSTSLSSRFRLGGDWKEVLYAPEARETHPGFITSELAVRMPTDELI</sequence>
<comment type="caution">
    <text evidence="2">The sequence shown here is derived from an EMBL/GenBank/DDBJ whole genome shotgun (WGS) entry which is preliminary data.</text>
</comment>
<gene>
    <name evidence="2" type="ORF">V5O48_015999</name>
</gene>
<evidence type="ECO:0000256" key="1">
    <source>
        <dbReference type="SAM" id="MobiDB-lite"/>
    </source>
</evidence>
<proteinExistence type="predicted"/>
<keyword evidence="3" id="KW-1185">Reference proteome</keyword>